<reference evidence="7" key="1">
    <citation type="submission" date="2021-02" db="EMBL/GenBank/DDBJ databases">
        <authorList>
            <person name="Nowell W R."/>
        </authorList>
    </citation>
    <scope>NUCLEOTIDE SEQUENCE</scope>
</reference>
<evidence type="ECO:0000256" key="5">
    <source>
        <dbReference type="SAM" id="Phobius"/>
    </source>
</evidence>
<evidence type="ECO:0000256" key="2">
    <source>
        <dbReference type="ARBA" id="ARBA00022692"/>
    </source>
</evidence>
<comment type="subcellular location">
    <subcellularLocation>
        <location evidence="1">Membrane</location>
        <topology evidence="1">Multi-pass membrane protein</topology>
    </subcellularLocation>
</comment>
<dbReference type="PANTHER" id="PTHR13800">
    <property type="entry name" value="TRANSIENT RECEPTOR POTENTIAL CATION CHANNEL, SUBFAMILY M, MEMBER 6"/>
    <property type="match status" value="1"/>
</dbReference>
<dbReference type="GO" id="GO:0005261">
    <property type="term" value="F:monoatomic cation channel activity"/>
    <property type="evidence" value="ECO:0007669"/>
    <property type="project" value="TreeGrafter"/>
</dbReference>
<dbReference type="EMBL" id="CAJOAX010000874">
    <property type="protein sequence ID" value="CAF3661693.1"/>
    <property type="molecule type" value="Genomic_DNA"/>
</dbReference>
<organism evidence="7 9">
    <name type="scientific">Rotaria sordida</name>
    <dbReference type="NCBI Taxonomy" id="392033"/>
    <lineage>
        <taxon>Eukaryota</taxon>
        <taxon>Metazoa</taxon>
        <taxon>Spiralia</taxon>
        <taxon>Gnathifera</taxon>
        <taxon>Rotifera</taxon>
        <taxon>Eurotatoria</taxon>
        <taxon>Bdelloidea</taxon>
        <taxon>Philodinida</taxon>
        <taxon>Philodinidae</taxon>
        <taxon>Rotaria</taxon>
    </lineage>
</organism>
<proteinExistence type="predicted"/>
<evidence type="ECO:0000313" key="8">
    <source>
        <dbReference type="EMBL" id="CAF3661693.1"/>
    </source>
</evidence>
<keyword evidence="2 5" id="KW-0812">Transmembrane</keyword>
<dbReference type="Proteomes" id="UP000663823">
    <property type="component" value="Unassembled WGS sequence"/>
</dbReference>
<dbReference type="GO" id="GO:0030001">
    <property type="term" value="P:metal ion transport"/>
    <property type="evidence" value="ECO:0007669"/>
    <property type="project" value="TreeGrafter"/>
</dbReference>
<evidence type="ECO:0000256" key="3">
    <source>
        <dbReference type="ARBA" id="ARBA00022989"/>
    </source>
</evidence>
<protein>
    <recommendedName>
        <fullName evidence="6">TRPM-like domain-containing protein</fullName>
    </recommendedName>
</protein>
<evidence type="ECO:0000256" key="1">
    <source>
        <dbReference type="ARBA" id="ARBA00004141"/>
    </source>
</evidence>
<comment type="caution">
    <text evidence="7">The sequence shown here is derived from an EMBL/GenBank/DDBJ whole genome shotgun (WGS) entry which is preliminary data.</text>
</comment>
<keyword evidence="4 5" id="KW-0472">Membrane</keyword>
<feature type="transmembrane region" description="Helical" evidence="5">
    <location>
        <begin position="371"/>
        <end position="395"/>
    </location>
</feature>
<evidence type="ECO:0000313" key="7">
    <source>
        <dbReference type="EMBL" id="CAF0954807.1"/>
    </source>
</evidence>
<dbReference type="InterPro" id="IPR057366">
    <property type="entry name" value="TRPM-like"/>
</dbReference>
<keyword evidence="3 5" id="KW-1133">Transmembrane helix</keyword>
<feature type="transmembrane region" description="Helical" evidence="5">
    <location>
        <begin position="255"/>
        <end position="274"/>
    </location>
</feature>
<dbReference type="Pfam" id="PF25508">
    <property type="entry name" value="TRPM2"/>
    <property type="match status" value="1"/>
</dbReference>
<dbReference type="PANTHER" id="PTHR13800:SF1">
    <property type="entry name" value="TRANSIENT RECEPTOR POTENTIAL CATION CHANNEL TRPM"/>
    <property type="match status" value="1"/>
</dbReference>
<dbReference type="Proteomes" id="UP000663882">
    <property type="component" value="Unassembled WGS sequence"/>
</dbReference>
<gene>
    <name evidence="8" type="ORF">OTI717_LOCUS9973</name>
    <name evidence="7" type="ORF">RFH988_LOCUS11826</name>
</gene>
<evidence type="ECO:0000256" key="4">
    <source>
        <dbReference type="ARBA" id="ARBA00023136"/>
    </source>
</evidence>
<dbReference type="InterPro" id="IPR050927">
    <property type="entry name" value="TRPM"/>
</dbReference>
<dbReference type="EMBL" id="CAJNOO010000477">
    <property type="protein sequence ID" value="CAF0954807.1"/>
    <property type="molecule type" value="Genomic_DNA"/>
</dbReference>
<dbReference type="GO" id="GO:0005886">
    <property type="term" value="C:plasma membrane"/>
    <property type="evidence" value="ECO:0007669"/>
    <property type="project" value="TreeGrafter"/>
</dbReference>
<sequence length="611" mass="70977">MNWPFLELDKPLMFTMHENDARFIELFIEDSRSFERLRQIITADGLYKNLNENNRLAMLPIVNDKEDIRQMYYAACFKPNTINFDSNDQGFIRDLLLWTILMDRFHMTTFLCSQTENTIVASLLASKIYQTAAESEKNFEKKFVYRNREKIFDEHATIIMNRCFNTNEDLAIQILTSHSEVYFDYSPLELAEEIGSHSFLGTKCVQKYLDRQWSGAIIRDTHSSICIRALQTCLINPICLPGPGFEFFRSPCMRFRLNILFTIIFLILFSTVLLHDYRPSNGNKENFFGITWKEIFVHICMIGIIADEIFQVKSLISLVINFAKFLKMIPTRIRNIIDWGMWKVYGQVEILDQKTVDDITLNADNDAYGHMTFILTIIFVCIANLLLLNVLVALFNKSFDNMKDKANNSYAYQRFLLVNEYSRKFTCFPPLNLLQYLALVLQYVITCCQNKANAIIYGPLVINNKLCWTIHNMISFNSKDQVKLHGIINKVSIHFATKPTTSKPEICLFVMKAGIIPNEFDIIEYKQLEGIMQKTGIQTFTGLNIPIDKGQYLGIRFSFEAGSPIILEGDQYCSYFDLRPHLARKIPFTICKNRRIAMNFQVLSRRCGKLL</sequence>
<name>A0A814D8F4_9BILA</name>
<feature type="transmembrane region" description="Helical" evidence="5">
    <location>
        <begin position="295"/>
        <end position="320"/>
    </location>
</feature>
<dbReference type="OrthoDB" id="10017258at2759"/>
<dbReference type="AlphaFoldDB" id="A0A814D8F4"/>
<evidence type="ECO:0000259" key="6">
    <source>
        <dbReference type="Pfam" id="PF25508"/>
    </source>
</evidence>
<feature type="domain" description="TRPM-like" evidence="6">
    <location>
        <begin position="91"/>
        <end position="200"/>
    </location>
</feature>
<evidence type="ECO:0000313" key="9">
    <source>
        <dbReference type="Proteomes" id="UP000663882"/>
    </source>
</evidence>
<accession>A0A814D8F4</accession>